<reference evidence="5 6" key="1">
    <citation type="submission" date="2015-12" db="EMBL/GenBank/DDBJ databases">
        <title>The genome of Folsomia candida.</title>
        <authorList>
            <person name="Faddeeva A."/>
            <person name="Derks M.F."/>
            <person name="Anvar Y."/>
            <person name="Smit S."/>
            <person name="Van Straalen N."/>
            <person name="Roelofs D."/>
        </authorList>
    </citation>
    <scope>NUCLEOTIDE SEQUENCE [LARGE SCALE GENOMIC DNA]</scope>
    <source>
        <strain evidence="5 6">VU population</strain>
        <tissue evidence="5">Whole body</tissue>
    </source>
</reference>
<sequence>MVSTTPSFQDFEDFQYLQNYEDFTCQDDDDLSNLANDMNVINAFFDGASSGSSSYKEDEFNAFDTTRTTENTVSHARKCDECHYPFSEGNSPEIYSGCGHMVCRSCYVWCYDFNKGGCSQCPPKQNLTRSHVNDVHMAKMGAATAPTEAQIPSKKKKALVEDKARGFKSQGQVLLVGYSNRTDSVWGCGQYEKMMILTTPQYLPGGGPAMLLVELYPLYNVETVEISREHNEAGKKFEELVVMREADKPKWNNIIGRVQQQNEMEMLTRNQNQWEEGACSGFLQPCAPHAVSVILNPSDQLQFRRQGPVFNTLQQNPVPFLLPMQQNQAFYRIPQQNQAPTSTIHHIMSASQIPTRGVSPDHVNFVYQNGAESFPNLIPNLNENIFNQNEIFNPMMMMVPPQSIIPPGVTYSNGNSTNTLTYDLQCSPNNDQPISSHKVSKHNNGSNNRRRRPSSKNSTIGTYRKICIKEEKPSIPNPKLMRTFDAPENVVLTFPNPVEFIMNKTEPKEPGSPEKRLYRYSITADSIVVKVDQNTPTSEALDYLKDVKIKPFNQAQNQNDIDEFKRQQRLYNLQRKAKKFRKEGEKDCVDTVVIGTQGQLRRAMKRPSSPKSKSPPQSGLQIPNPQQIQLQQQRSLSVIVLSNQQTSNLVDNSSSNY</sequence>
<dbReference type="EMBL" id="LNIX01000002">
    <property type="protein sequence ID" value="OXA60148.1"/>
    <property type="molecule type" value="Genomic_DNA"/>
</dbReference>
<feature type="compositionally biased region" description="Polar residues" evidence="4">
    <location>
        <begin position="426"/>
        <end position="437"/>
    </location>
</feature>
<dbReference type="InterPro" id="IPR017907">
    <property type="entry name" value="Znf_RING_CS"/>
</dbReference>
<protein>
    <recommendedName>
        <fullName evidence="7">RING-type domain-containing protein</fullName>
    </recommendedName>
</protein>
<dbReference type="AlphaFoldDB" id="A0A226ESF1"/>
<dbReference type="PROSITE" id="PS00518">
    <property type="entry name" value="ZF_RING_1"/>
    <property type="match status" value="1"/>
</dbReference>
<evidence type="ECO:0000313" key="5">
    <source>
        <dbReference type="EMBL" id="OXA60148.1"/>
    </source>
</evidence>
<feature type="compositionally biased region" description="Low complexity" evidence="4">
    <location>
        <begin position="607"/>
        <end position="626"/>
    </location>
</feature>
<gene>
    <name evidence="5" type="ORF">Fcan01_04066</name>
</gene>
<accession>A0A226ESF1</accession>
<keyword evidence="3" id="KW-0862">Zinc</keyword>
<name>A0A226ESF1_FOLCA</name>
<dbReference type="GO" id="GO:0008270">
    <property type="term" value="F:zinc ion binding"/>
    <property type="evidence" value="ECO:0007669"/>
    <property type="project" value="UniProtKB-KW"/>
</dbReference>
<evidence type="ECO:0000256" key="2">
    <source>
        <dbReference type="ARBA" id="ARBA00022771"/>
    </source>
</evidence>
<evidence type="ECO:0000256" key="1">
    <source>
        <dbReference type="ARBA" id="ARBA00022723"/>
    </source>
</evidence>
<proteinExistence type="predicted"/>
<feature type="region of interest" description="Disordered" evidence="4">
    <location>
        <begin position="426"/>
        <end position="462"/>
    </location>
</feature>
<evidence type="ECO:0000256" key="3">
    <source>
        <dbReference type="ARBA" id="ARBA00022833"/>
    </source>
</evidence>
<comment type="caution">
    <text evidence="5">The sequence shown here is derived from an EMBL/GenBank/DDBJ whole genome shotgun (WGS) entry which is preliminary data.</text>
</comment>
<feature type="region of interest" description="Disordered" evidence="4">
    <location>
        <begin position="598"/>
        <end position="626"/>
    </location>
</feature>
<keyword evidence="1" id="KW-0479">Metal-binding</keyword>
<keyword evidence="2" id="KW-0863">Zinc-finger</keyword>
<evidence type="ECO:0000313" key="6">
    <source>
        <dbReference type="Proteomes" id="UP000198287"/>
    </source>
</evidence>
<evidence type="ECO:0008006" key="7">
    <source>
        <dbReference type="Google" id="ProtNLM"/>
    </source>
</evidence>
<keyword evidence="6" id="KW-1185">Reference proteome</keyword>
<dbReference type="Proteomes" id="UP000198287">
    <property type="component" value="Unassembled WGS sequence"/>
</dbReference>
<evidence type="ECO:0000256" key="4">
    <source>
        <dbReference type="SAM" id="MobiDB-lite"/>
    </source>
</evidence>
<organism evidence="5 6">
    <name type="scientific">Folsomia candida</name>
    <name type="common">Springtail</name>
    <dbReference type="NCBI Taxonomy" id="158441"/>
    <lineage>
        <taxon>Eukaryota</taxon>
        <taxon>Metazoa</taxon>
        <taxon>Ecdysozoa</taxon>
        <taxon>Arthropoda</taxon>
        <taxon>Hexapoda</taxon>
        <taxon>Collembola</taxon>
        <taxon>Entomobryomorpha</taxon>
        <taxon>Isotomoidea</taxon>
        <taxon>Isotomidae</taxon>
        <taxon>Proisotominae</taxon>
        <taxon>Folsomia</taxon>
    </lineage>
</organism>